<evidence type="ECO:0000256" key="6">
    <source>
        <dbReference type="ARBA" id="ARBA00022692"/>
    </source>
</evidence>
<evidence type="ECO:0000256" key="8">
    <source>
        <dbReference type="ARBA" id="ARBA00023078"/>
    </source>
</evidence>
<comment type="subcellular location">
    <subcellularLocation>
        <location evidence="1">Membrane</location>
        <topology evidence="1">Multi-pass membrane protein</topology>
    </subcellularLocation>
    <subcellularLocation>
        <location evidence="12">Plastid</location>
        <location evidence="12">Chloroplast thylakoid membrane</location>
        <topology evidence="12">Multi-pass membrane protein</topology>
    </subcellularLocation>
</comment>
<geneLocation type="chloroplast" evidence="15"/>
<feature type="transmembrane region" description="Helical" evidence="14">
    <location>
        <begin position="7"/>
        <end position="27"/>
    </location>
</feature>
<keyword evidence="9 12" id="KW-0472">Membrane</keyword>
<dbReference type="GO" id="GO:0009535">
    <property type="term" value="C:chloroplast thylakoid membrane"/>
    <property type="evidence" value="ECO:0007669"/>
    <property type="project" value="UniProtKB-SubCell"/>
</dbReference>
<dbReference type="Proteomes" id="UP001061958">
    <property type="component" value="Chloroplast Pltd"/>
</dbReference>
<evidence type="ECO:0000256" key="9">
    <source>
        <dbReference type="ARBA" id="ARBA00023136"/>
    </source>
</evidence>
<dbReference type="GO" id="GO:0009539">
    <property type="term" value="C:photosystem II reaction center"/>
    <property type="evidence" value="ECO:0007669"/>
    <property type="project" value="InterPro"/>
</dbReference>
<evidence type="ECO:0000256" key="1">
    <source>
        <dbReference type="ARBA" id="ARBA00004141"/>
    </source>
</evidence>
<reference evidence="15" key="1">
    <citation type="journal article" date="2022" name="Proc. Natl. Acad. Sci. U.S.A.">
        <title>Life cycle and functional genomics of the unicellular red alga Galdieria for elucidating algal and plant evolution and industrial use.</title>
        <authorList>
            <person name="Hirooka S."/>
            <person name="Itabashi T."/>
            <person name="Ichinose T.M."/>
            <person name="Onuma R."/>
            <person name="Fujiwara T."/>
            <person name="Yamashita S."/>
            <person name="Jong L.W."/>
            <person name="Tomita R."/>
            <person name="Iwane A.H."/>
            <person name="Miyagishima S.Y."/>
        </authorList>
    </citation>
    <scope>NUCLEOTIDE SEQUENCE</scope>
    <source>
        <strain evidence="15">NBRC 102759</strain>
    </source>
</reference>
<dbReference type="AlphaFoldDB" id="A0A9C7F5B9"/>
<accession>A0A9C7F5B9</accession>
<comment type="similarity">
    <text evidence="2 12 13">Belongs to the PsbZ family.</text>
</comment>
<evidence type="ECO:0000256" key="3">
    <source>
        <dbReference type="ARBA" id="ARBA00021665"/>
    </source>
</evidence>
<evidence type="ECO:0000256" key="12">
    <source>
        <dbReference type="HAMAP-Rule" id="MF_00644"/>
    </source>
</evidence>
<organism evidence="15 16">
    <name type="scientific">Galdieria partita</name>
    <dbReference type="NCBI Taxonomy" id="83374"/>
    <lineage>
        <taxon>Eukaryota</taxon>
        <taxon>Rhodophyta</taxon>
        <taxon>Bangiophyceae</taxon>
        <taxon>Galdieriales</taxon>
        <taxon>Galdieriaceae</taxon>
        <taxon>Galdieria</taxon>
    </lineage>
</organism>
<evidence type="ECO:0000313" key="16">
    <source>
        <dbReference type="Proteomes" id="UP001061958"/>
    </source>
</evidence>
<comment type="function">
    <text evidence="13">Controls the interaction of photosystem II (PSII) cores with the light-harvesting antenna, regulates electron flow through the 2 photosystem reaction centers. PSII is a light-driven water plastoquinone oxidoreductase, using light energy to abstract electrons from H(2)O, generating a proton gradient subsequently used for ATP formation.</text>
</comment>
<dbReference type="EMBL" id="AP025529">
    <property type="protein sequence ID" value="BDE17543.1"/>
    <property type="molecule type" value="Genomic_DNA"/>
</dbReference>
<keyword evidence="16" id="KW-1185">Reference proteome</keyword>
<evidence type="ECO:0000313" key="15">
    <source>
        <dbReference type="EMBL" id="BDE17543.1"/>
    </source>
</evidence>
<keyword evidence="6 12" id="KW-0812">Transmembrane</keyword>
<feature type="transmembrane region" description="Helical" evidence="14">
    <location>
        <begin position="39"/>
        <end position="61"/>
    </location>
</feature>
<dbReference type="NCBIfam" id="TIGR03043">
    <property type="entry name" value="PS_II_psbZ"/>
    <property type="match status" value="1"/>
</dbReference>
<evidence type="ECO:0000256" key="2">
    <source>
        <dbReference type="ARBA" id="ARBA00008367"/>
    </source>
</evidence>
<keyword evidence="10 12" id="KW-0604">Photosystem II</keyword>
<dbReference type="PANTHER" id="PTHR34971">
    <property type="entry name" value="PHOTOSYSTEM II REACTION CENTER PROTEIN Z"/>
    <property type="match status" value="1"/>
</dbReference>
<dbReference type="Pfam" id="PF01737">
    <property type="entry name" value="Ycf9"/>
    <property type="match status" value="1"/>
</dbReference>
<gene>
    <name evidence="12 15" type="primary">psbZ</name>
    <name evidence="15" type="ORF">GpartN1_CHLp037</name>
</gene>
<keyword evidence="15" id="KW-0150">Chloroplast</keyword>
<keyword evidence="5 12" id="KW-0602">Photosynthesis</keyword>
<evidence type="ECO:0000256" key="13">
    <source>
        <dbReference type="RuleBase" id="RU003472"/>
    </source>
</evidence>
<keyword evidence="7 12" id="KW-1133">Transmembrane helix</keyword>
<sequence>MIIILQLLVLSLVILSFVMIVAIPVILGSSRDWEQSKNLIYLGAGLWTSLLLLTGIVNSFVI</sequence>
<evidence type="ECO:0000256" key="7">
    <source>
        <dbReference type="ARBA" id="ARBA00022989"/>
    </source>
</evidence>
<proteinExistence type="inferred from homology"/>
<name>A0A9C7F5B9_9RHOD</name>
<evidence type="ECO:0000256" key="10">
    <source>
        <dbReference type="ARBA" id="ARBA00023276"/>
    </source>
</evidence>
<dbReference type="PANTHER" id="PTHR34971:SF2">
    <property type="entry name" value="PHOTOSYSTEM II REACTION CENTER PROTEIN Z"/>
    <property type="match status" value="1"/>
</dbReference>
<dbReference type="SUPFAM" id="SSF161055">
    <property type="entry name" value="PsbZ-like"/>
    <property type="match status" value="1"/>
</dbReference>
<keyword evidence="15" id="KW-0934">Plastid</keyword>
<dbReference type="GO" id="GO:0042549">
    <property type="term" value="P:photosystem II stabilization"/>
    <property type="evidence" value="ECO:0007669"/>
    <property type="project" value="InterPro"/>
</dbReference>
<dbReference type="GO" id="GO:0015979">
    <property type="term" value="P:photosynthesis"/>
    <property type="evidence" value="ECO:0007669"/>
    <property type="project" value="UniProtKB-UniRule"/>
</dbReference>
<keyword evidence="4 12" id="KW-0674">Reaction center</keyword>
<dbReference type="InterPro" id="IPR036512">
    <property type="entry name" value="PSII_PsbZ_sf"/>
</dbReference>
<comment type="subunit">
    <text evidence="11 12">PSII is composed of 1 copy each of membrane proteins PsbA, PsbB, PsbC, PsbD, PsbE, PsbF, PsbH, PsbI, PsbJ, PsbK, PsbL, PsbM, PsbT, PsbY, PsbZ, Psb30/Ycf12, at least 3 peripheral proteins of the oxygen-evolving complex and a large number of cofactors. It forms dimeric complexes.</text>
</comment>
<keyword evidence="8 12" id="KW-0793">Thylakoid</keyword>
<evidence type="ECO:0000256" key="5">
    <source>
        <dbReference type="ARBA" id="ARBA00022531"/>
    </source>
</evidence>
<dbReference type="HAMAP" id="MF_00644">
    <property type="entry name" value="PSII_PsbZ"/>
    <property type="match status" value="1"/>
</dbReference>
<protein>
    <recommendedName>
        <fullName evidence="3 12">Photosystem II reaction center protein Z</fullName>
        <shortName evidence="12">PSII-Z</shortName>
    </recommendedName>
</protein>
<evidence type="ECO:0000256" key="14">
    <source>
        <dbReference type="SAM" id="Phobius"/>
    </source>
</evidence>
<dbReference type="Gene3D" id="1.10.287.740">
    <property type="entry name" value="Photosystem II PsbZ, reaction centre"/>
    <property type="match status" value="1"/>
</dbReference>
<evidence type="ECO:0000256" key="11">
    <source>
        <dbReference type="ARBA" id="ARBA00038734"/>
    </source>
</evidence>
<comment type="function">
    <text evidence="12">May control the interaction of photosystem II (PSII) cores with the light-harvesting antenna, regulates electron flow through the 2 photosystem reaction centers. PSII is a light-driven water plastoquinone oxidoreductase, using light energy to abstract electrons from H(2)O, generating a proton gradient subsequently used for ATP formation.</text>
</comment>
<evidence type="ECO:0000256" key="4">
    <source>
        <dbReference type="ARBA" id="ARBA00022469"/>
    </source>
</evidence>
<dbReference type="InterPro" id="IPR002644">
    <property type="entry name" value="PSII_PsbZ"/>
</dbReference>